<name>A0A8J2J0H2_9HEXA</name>
<evidence type="ECO:0000313" key="1">
    <source>
        <dbReference type="EMBL" id="CAG7641273.1"/>
    </source>
</evidence>
<keyword evidence="2" id="KW-1185">Reference proteome</keyword>
<sequence length="160" mass="18756">MESHNMQQICEAFEIPVTATNEPLSAALFLTVMHKVLLKNTEVKKKLELLDTRVTSLEGFKDSYDNYTDEVDLRMNRLIKRMEALEEPTRKRSFIVSGLEWKENITPRNVITQFLEEKFRLKLNIEKVIPIRSVRKFRVQLRDLADKAILFSKRGMLKGT</sequence>
<accession>A0A8J2J0H2</accession>
<protein>
    <submittedName>
        <fullName evidence="1">Uncharacterized protein</fullName>
    </submittedName>
</protein>
<organism evidence="1 2">
    <name type="scientific">Allacma fusca</name>
    <dbReference type="NCBI Taxonomy" id="39272"/>
    <lineage>
        <taxon>Eukaryota</taxon>
        <taxon>Metazoa</taxon>
        <taxon>Ecdysozoa</taxon>
        <taxon>Arthropoda</taxon>
        <taxon>Hexapoda</taxon>
        <taxon>Collembola</taxon>
        <taxon>Symphypleona</taxon>
        <taxon>Sminthuridae</taxon>
        <taxon>Allacma</taxon>
    </lineage>
</organism>
<dbReference type="Proteomes" id="UP000708208">
    <property type="component" value="Unassembled WGS sequence"/>
</dbReference>
<proteinExistence type="predicted"/>
<gene>
    <name evidence="1" type="ORF">AFUS01_LOCUS413</name>
</gene>
<dbReference type="AlphaFoldDB" id="A0A8J2J0H2"/>
<dbReference type="EMBL" id="CAJVCH010001824">
    <property type="protein sequence ID" value="CAG7641273.1"/>
    <property type="molecule type" value="Genomic_DNA"/>
</dbReference>
<reference evidence="1" key="1">
    <citation type="submission" date="2021-06" db="EMBL/GenBank/DDBJ databases">
        <authorList>
            <person name="Hodson N. C."/>
            <person name="Mongue J. A."/>
            <person name="Jaron S. K."/>
        </authorList>
    </citation>
    <scope>NUCLEOTIDE SEQUENCE</scope>
</reference>
<evidence type="ECO:0000313" key="2">
    <source>
        <dbReference type="Proteomes" id="UP000708208"/>
    </source>
</evidence>
<comment type="caution">
    <text evidence="1">The sequence shown here is derived from an EMBL/GenBank/DDBJ whole genome shotgun (WGS) entry which is preliminary data.</text>
</comment>